<feature type="non-terminal residue" evidence="2">
    <location>
        <position position="229"/>
    </location>
</feature>
<dbReference type="InterPro" id="IPR003322">
    <property type="entry name" value="B_retro_matrix"/>
</dbReference>
<accession>A0ABQ9USS6</accession>
<organism evidence="2 3">
    <name type="scientific">Saguinus oedipus</name>
    <name type="common">Cotton-top tamarin</name>
    <name type="synonym">Oedipomidas oedipus</name>
    <dbReference type="NCBI Taxonomy" id="9490"/>
    <lineage>
        <taxon>Eukaryota</taxon>
        <taxon>Metazoa</taxon>
        <taxon>Chordata</taxon>
        <taxon>Craniata</taxon>
        <taxon>Vertebrata</taxon>
        <taxon>Euteleostomi</taxon>
        <taxon>Mammalia</taxon>
        <taxon>Eutheria</taxon>
        <taxon>Euarchontoglires</taxon>
        <taxon>Primates</taxon>
        <taxon>Haplorrhini</taxon>
        <taxon>Platyrrhini</taxon>
        <taxon>Cebidae</taxon>
        <taxon>Callitrichinae</taxon>
        <taxon>Saguinus</taxon>
    </lineage>
</organism>
<comment type="caution">
    <text evidence="2">The sequence shown here is derived from an EMBL/GenBank/DDBJ whole genome shotgun (WGS) entry which is preliminary data.</text>
</comment>
<gene>
    <name evidence="2" type="ORF">P7K49_021492</name>
</gene>
<name>A0ABQ9USS6_SAGOE</name>
<feature type="domain" description="Beta-retroviral matrix protein" evidence="1">
    <location>
        <begin position="1"/>
        <end position="52"/>
    </location>
</feature>
<dbReference type="EMBL" id="JASSZA010000010">
    <property type="protein sequence ID" value="KAK2100144.1"/>
    <property type="molecule type" value="Genomic_DNA"/>
</dbReference>
<dbReference type="Proteomes" id="UP001266305">
    <property type="component" value="Unassembled WGS sequence"/>
</dbReference>
<proteinExistence type="predicted"/>
<evidence type="ECO:0000259" key="1">
    <source>
        <dbReference type="Pfam" id="PF02337"/>
    </source>
</evidence>
<dbReference type="InterPro" id="IPR038124">
    <property type="entry name" value="B_retro_matrix_sf"/>
</dbReference>
<keyword evidence="3" id="KW-1185">Reference proteome</keyword>
<dbReference type="InterPro" id="IPR010999">
    <property type="entry name" value="Retrovr_matrix"/>
</dbReference>
<dbReference type="Gene3D" id="1.10.150.490">
    <property type="entry name" value="Retroviral GAG p10 protein"/>
    <property type="match status" value="1"/>
</dbReference>
<reference evidence="2 3" key="1">
    <citation type="submission" date="2023-05" db="EMBL/GenBank/DDBJ databases">
        <title>B98-5 Cell Line De Novo Hybrid Assembly: An Optical Mapping Approach.</title>
        <authorList>
            <person name="Kananen K."/>
            <person name="Auerbach J.A."/>
            <person name="Kautto E."/>
            <person name="Blachly J.S."/>
        </authorList>
    </citation>
    <scope>NUCLEOTIDE SEQUENCE [LARGE SCALE GENOMIC DNA]</scope>
    <source>
        <strain evidence="2">B95-8</strain>
        <tissue evidence="2">Cell line</tissue>
    </source>
</reference>
<dbReference type="Pfam" id="PF02337">
    <property type="entry name" value="Gag_p10"/>
    <property type="match status" value="1"/>
</dbReference>
<dbReference type="SUPFAM" id="SSF47836">
    <property type="entry name" value="Retroviral matrix proteins"/>
    <property type="match status" value="1"/>
</dbReference>
<evidence type="ECO:0000313" key="2">
    <source>
        <dbReference type="EMBL" id="KAK2100144.1"/>
    </source>
</evidence>
<evidence type="ECO:0000313" key="3">
    <source>
        <dbReference type="Proteomes" id="UP001266305"/>
    </source>
</evidence>
<sequence>MIKSHGREIKLKTVEEFVQIVRELCPWVPEGGFLDEAAWKFIGEKIDHFSTRIASLPQTDILLFVLPKLRDSLCPIHSSPSAPPYTTAAAFASPPPLPPDPLDLAERGSHHSYAAPLPMDAFETVAEVVVDSSSPPAQWTPGHSTHTLPPDLIHQFRDLLSLCSRSQLHQCFPITQQSQHLGPPVPVVCNPLPFLLFHHCLMLLRPFAEDLQALKLLLHTPLLKLQAMM</sequence>
<protein>
    <recommendedName>
        <fullName evidence="1">Beta-retroviral matrix protein domain-containing protein</fullName>
    </recommendedName>
</protein>